<dbReference type="EMBL" id="CAKLDM010000001">
    <property type="protein sequence ID" value="CAH0536439.1"/>
    <property type="molecule type" value="Genomic_DNA"/>
</dbReference>
<dbReference type="PANTHER" id="PTHR24321">
    <property type="entry name" value="DEHYDROGENASES, SHORT CHAIN"/>
    <property type="match status" value="1"/>
</dbReference>
<name>A0ABM8ZZE6_9VIBR</name>
<protein>
    <submittedName>
        <fullName evidence="3">2,5-dichloro-2,5-cyclohexadiene-1,4-diol dehydrogenase</fullName>
        <ecNumber evidence="3">1.1.1.-</ecNumber>
    </submittedName>
</protein>
<accession>A0ABM8ZZE6</accession>
<evidence type="ECO:0000256" key="1">
    <source>
        <dbReference type="ARBA" id="ARBA00006484"/>
    </source>
</evidence>
<dbReference type="PRINTS" id="PR00080">
    <property type="entry name" value="SDRFAMILY"/>
</dbReference>
<dbReference type="InterPro" id="IPR002347">
    <property type="entry name" value="SDR_fam"/>
</dbReference>
<dbReference type="Gene3D" id="3.40.50.720">
    <property type="entry name" value="NAD(P)-binding Rossmann-like Domain"/>
    <property type="match status" value="1"/>
</dbReference>
<proteinExistence type="inferred from homology"/>
<dbReference type="PRINTS" id="PR00081">
    <property type="entry name" value="GDHRDH"/>
</dbReference>
<dbReference type="CDD" id="cd05233">
    <property type="entry name" value="SDR_c"/>
    <property type="match status" value="1"/>
</dbReference>
<evidence type="ECO:0000313" key="4">
    <source>
        <dbReference type="Proteomes" id="UP000838748"/>
    </source>
</evidence>
<gene>
    <name evidence="3" type="primary">linC</name>
    <name evidence="3" type="ORF">VMF7928_00423</name>
</gene>
<sequence>MTVAFVTGGSKGIGLETVKRLNAQGMKVITCSRNPDVWAHVVETYPELASVEYMPLDIKNERLLKEAFDYVEKKYGKLDVAVNNASPSLASGGSFVQVSVEDLRSTLDNDFWAHALCLKYQLNLMRSGSCIVNISSVNGLRPTPSAAMYSASKHAIEGLTRSIAVDAIKMGIRVNSVAPGVTWTPRWEEKQQTEPNIKEQVCKVVPANRFAEVDEVVEAIMFLLSDKARYIVGHTLVVDGGLSLT</sequence>
<comment type="caution">
    <text evidence="3">The sequence shown here is derived from an EMBL/GenBank/DDBJ whole genome shotgun (WGS) entry which is preliminary data.</text>
</comment>
<dbReference type="Pfam" id="PF13561">
    <property type="entry name" value="adh_short_C2"/>
    <property type="match status" value="1"/>
</dbReference>
<evidence type="ECO:0000313" key="3">
    <source>
        <dbReference type="EMBL" id="CAH0536439.1"/>
    </source>
</evidence>
<dbReference type="PANTHER" id="PTHR24321:SF8">
    <property type="entry name" value="ESTRADIOL 17-BETA-DEHYDROGENASE 8-RELATED"/>
    <property type="match status" value="1"/>
</dbReference>
<dbReference type="InterPro" id="IPR020904">
    <property type="entry name" value="Sc_DH/Rdtase_CS"/>
</dbReference>
<keyword evidence="2 3" id="KW-0560">Oxidoreductase</keyword>
<dbReference type="RefSeq" id="WP_237359830.1">
    <property type="nucleotide sequence ID" value="NZ_CAKLDM010000001.1"/>
</dbReference>
<dbReference type="InterPro" id="IPR036291">
    <property type="entry name" value="NAD(P)-bd_dom_sf"/>
</dbReference>
<evidence type="ECO:0000256" key="2">
    <source>
        <dbReference type="ARBA" id="ARBA00023002"/>
    </source>
</evidence>
<dbReference type="Proteomes" id="UP000838748">
    <property type="component" value="Unassembled WGS sequence"/>
</dbReference>
<keyword evidence="4" id="KW-1185">Reference proteome</keyword>
<comment type="similarity">
    <text evidence="1">Belongs to the short-chain dehydrogenases/reductases (SDR) family.</text>
</comment>
<dbReference type="GO" id="GO:0016491">
    <property type="term" value="F:oxidoreductase activity"/>
    <property type="evidence" value="ECO:0007669"/>
    <property type="project" value="UniProtKB-KW"/>
</dbReference>
<dbReference type="PROSITE" id="PS00061">
    <property type="entry name" value="ADH_SHORT"/>
    <property type="match status" value="1"/>
</dbReference>
<dbReference type="SUPFAM" id="SSF51735">
    <property type="entry name" value="NAD(P)-binding Rossmann-fold domains"/>
    <property type="match status" value="1"/>
</dbReference>
<reference evidence="3" key="1">
    <citation type="submission" date="2021-11" db="EMBL/GenBank/DDBJ databases">
        <authorList>
            <person name="Rodrigo-Torres L."/>
            <person name="Arahal R. D."/>
            <person name="Lucena T."/>
        </authorList>
    </citation>
    <scope>NUCLEOTIDE SEQUENCE</scope>
    <source>
        <strain evidence="3">CECT 7928</strain>
    </source>
</reference>
<dbReference type="EC" id="1.1.1.-" evidence="3"/>
<organism evidence="3 4">
    <name type="scientific">Vibrio marisflavi CECT 7928</name>
    <dbReference type="NCBI Taxonomy" id="634439"/>
    <lineage>
        <taxon>Bacteria</taxon>
        <taxon>Pseudomonadati</taxon>
        <taxon>Pseudomonadota</taxon>
        <taxon>Gammaproteobacteria</taxon>
        <taxon>Vibrionales</taxon>
        <taxon>Vibrionaceae</taxon>
        <taxon>Vibrio</taxon>
    </lineage>
</organism>